<protein>
    <recommendedName>
        <fullName evidence="2">F-box domain-containing protein</fullName>
    </recommendedName>
</protein>
<dbReference type="STRING" id="231916.A0A409YHU0"/>
<sequence length="631" mass="71675">MPPSLSKNTVQPATERQALNDVSNDRMGMELYEHLHYTIAASSVDQNSKKAGSLFKCRSYSASQSRKRHRDLSSLLNMPLDLLFEIFGHLNPKDILNLLVTSKRFYDTLSAPSATTIWKEARQRVGAPDPPSFMTEIRWAILVFRNICHNCNIKIVHKIDFSLLRRLCRPCRKTCLITEHQIASTFSQEILGLLLFTFVKGRPQEAVANVRVFYSRDVEETDRKYRFYQLAVLKHGNVAQNDFDTFVSKRLQWVQEMIKKAAGYTEWNRNFVAERQLAKQEVRIRRRETTNLVCIRIIERFIQLGYTEDDLHCIMHLPILDTIAPLTDNAWKRIRSTLEPQIAERMRERLEREAAREAALVKGNRELVAETIYDNYKSTLSPAQWRTLPENVDVCDLEPFRQVIDLPLHVPVTASDFEEALNALPGLLARKFDERLLTMESCMDRVPSPYPSDADVANGAYYPPNFGDNVMDLASSIFICSNPHCSDPSRPVVMVGAEEIMAHPCNQSSDAPMLPIPYFGCMGTSSSSEYVSFSQKGSDIAITLIRLAGLDPQNALVFEMDNRGIYFCCRLCTSGCDFGSQEWVSSAFSWRAAIAHELENIHARISSGSAEIWSVLPIAKGQVRNSQTNNI</sequence>
<dbReference type="OrthoDB" id="2322499at2759"/>
<reference evidence="3 4" key="1">
    <citation type="journal article" date="2018" name="Evol. Lett.">
        <title>Horizontal gene cluster transfer increased hallucinogenic mushroom diversity.</title>
        <authorList>
            <person name="Reynolds H.T."/>
            <person name="Vijayakumar V."/>
            <person name="Gluck-Thaler E."/>
            <person name="Korotkin H.B."/>
            <person name="Matheny P.B."/>
            <person name="Slot J.C."/>
        </authorList>
    </citation>
    <scope>NUCLEOTIDE SEQUENCE [LARGE SCALE GENOMIC DNA]</scope>
    <source>
        <strain evidence="3 4">SRW20</strain>
    </source>
</reference>
<proteinExistence type="predicted"/>
<dbReference type="PROSITE" id="PS50181">
    <property type="entry name" value="FBOX"/>
    <property type="match status" value="1"/>
</dbReference>
<feature type="region of interest" description="Disordered" evidence="1">
    <location>
        <begin position="1"/>
        <end position="22"/>
    </location>
</feature>
<dbReference type="AlphaFoldDB" id="A0A409YHU0"/>
<organism evidence="3 4">
    <name type="scientific">Gymnopilus dilepis</name>
    <dbReference type="NCBI Taxonomy" id="231916"/>
    <lineage>
        <taxon>Eukaryota</taxon>
        <taxon>Fungi</taxon>
        <taxon>Dikarya</taxon>
        <taxon>Basidiomycota</taxon>
        <taxon>Agaricomycotina</taxon>
        <taxon>Agaricomycetes</taxon>
        <taxon>Agaricomycetidae</taxon>
        <taxon>Agaricales</taxon>
        <taxon>Agaricineae</taxon>
        <taxon>Hymenogastraceae</taxon>
        <taxon>Gymnopilus</taxon>
    </lineage>
</organism>
<dbReference type="InParanoid" id="A0A409YHU0"/>
<gene>
    <name evidence="3" type="ORF">CVT26_012024</name>
</gene>
<dbReference type="SMART" id="SM00256">
    <property type="entry name" value="FBOX"/>
    <property type="match status" value="1"/>
</dbReference>
<feature type="domain" description="F-box" evidence="2">
    <location>
        <begin position="72"/>
        <end position="121"/>
    </location>
</feature>
<dbReference type="InterPro" id="IPR001810">
    <property type="entry name" value="F-box_dom"/>
</dbReference>
<dbReference type="CDD" id="cd09917">
    <property type="entry name" value="F-box_SF"/>
    <property type="match status" value="1"/>
</dbReference>
<comment type="caution">
    <text evidence="3">The sequence shown here is derived from an EMBL/GenBank/DDBJ whole genome shotgun (WGS) entry which is preliminary data.</text>
</comment>
<dbReference type="InterPro" id="IPR036047">
    <property type="entry name" value="F-box-like_dom_sf"/>
</dbReference>
<accession>A0A409YHU0</accession>
<dbReference type="Pfam" id="PF00646">
    <property type="entry name" value="F-box"/>
    <property type="match status" value="1"/>
</dbReference>
<dbReference type="EMBL" id="NHYE01000841">
    <property type="protein sequence ID" value="PPR02556.1"/>
    <property type="molecule type" value="Genomic_DNA"/>
</dbReference>
<dbReference type="Proteomes" id="UP000284706">
    <property type="component" value="Unassembled WGS sequence"/>
</dbReference>
<name>A0A409YHU0_9AGAR</name>
<evidence type="ECO:0000313" key="3">
    <source>
        <dbReference type="EMBL" id="PPR02556.1"/>
    </source>
</evidence>
<dbReference type="SUPFAM" id="SSF81383">
    <property type="entry name" value="F-box domain"/>
    <property type="match status" value="1"/>
</dbReference>
<evidence type="ECO:0000256" key="1">
    <source>
        <dbReference type="SAM" id="MobiDB-lite"/>
    </source>
</evidence>
<dbReference type="Gene3D" id="1.20.1280.50">
    <property type="match status" value="1"/>
</dbReference>
<evidence type="ECO:0000313" key="4">
    <source>
        <dbReference type="Proteomes" id="UP000284706"/>
    </source>
</evidence>
<keyword evidence="4" id="KW-1185">Reference proteome</keyword>
<evidence type="ECO:0000259" key="2">
    <source>
        <dbReference type="PROSITE" id="PS50181"/>
    </source>
</evidence>
<feature type="compositionally biased region" description="Polar residues" evidence="1">
    <location>
        <begin position="1"/>
        <end position="14"/>
    </location>
</feature>